<accession>A0AA91I3V3</accession>
<dbReference type="EMBL" id="LUUL01000111">
    <property type="protein sequence ID" value="OAI22958.1"/>
    <property type="molecule type" value="Genomic_DNA"/>
</dbReference>
<dbReference type="InterPro" id="IPR050721">
    <property type="entry name" value="Trk_Ktr_HKT_K-transport"/>
</dbReference>
<dbReference type="RefSeq" id="WP_064029266.1">
    <property type="nucleotide sequence ID" value="NZ_LUUL01000111.1"/>
</dbReference>
<dbReference type="InterPro" id="IPR036291">
    <property type="entry name" value="NAD(P)-bd_dom_sf"/>
</dbReference>
<dbReference type="PANTHER" id="PTHR43833">
    <property type="entry name" value="POTASSIUM CHANNEL PROTEIN 2-RELATED-RELATED"/>
    <property type="match status" value="1"/>
</dbReference>
<protein>
    <submittedName>
        <fullName evidence="2">Potassium transporter TrkA</fullName>
    </submittedName>
</protein>
<dbReference type="InterPro" id="IPR003148">
    <property type="entry name" value="RCK_N"/>
</dbReference>
<dbReference type="GO" id="GO:0006813">
    <property type="term" value="P:potassium ion transport"/>
    <property type="evidence" value="ECO:0007669"/>
    <property type="project" value="InterPro"/>
</dbReference>
<dbReference type="SUPFAM" id="SSF116726">
    <property type="entry name" value="TrkA C-terminal domain-like"/>
    <property type="match status" value="1"/>
</dbReference>
<evidence type="ECO:0000313" key="3">
    <source>
        <dbReference type="Proteomes" id="UP000077734"/>
    </source>
</evidence>
<dbReference type="Gene3D" id="3.40.50.720">
    <property type="entry name" value="NAD(P)-binding Rossmann-like Domain"/>
    <property type="match status" value="1"/>
</dbReference>
<organism evidence="2 3">
    <name type="scientific">Methylomonas koyamae</name>
    <dbReference type="NCBI Taxonomy" id="702114"/>
    <lineage>
        <taxon>Bacteria</taxon>
        <taxon>Pseudomonadati</taxon>
        <taxon>Pseudomonadota</taxon>
        <taxon>Gammaproteobacteria</taxon>
        <taxon>Methylococcales</taxon>
        <taxon>Methylococcaceae</taxon>
        <taxon>Methylomonas</taxon>
    </lineage>
</organism>
<dbReference type="InterPro" id="IPR006037">
    <property type="entry name" value="RCK_C"/>
</dbReference>
<dbReference type="Proteomes" id="UP000077734">
    <property type="component" value="Unassembled WGS sequence"/>
</dbReference>
<dbReference type="InterPro" id="IPR036721">
    <property type="entry name" value="RCK_C_sf"/>
</dbReference>
<dbReference type="Pfam" id="PF02254">
    <property type="entry name" value="TrkA_N"/>
    <property type="match status" value="1"/>
</dbReference>
<evidence type="ECO:0000313" key="2">
    <source>
        <dbReference type="EMBL" id="OAI22958.1"/>
    </source>
</evidence>
<dbReference type="AlphaFoldDB" id="A0AA91I3V3"/>
<reference evidence="2 3" key="1">
    <citation type="submission" date="2016-03" db="EMBL/GenBank/DDBJ databases">
        <authorList>
            <person name="Heylen K."/>
            <person name="De Vos P."/>
            <person name="Vekeman B."/>
        </authorList>
    </citation>
    <scope>NUCLEOTIDE SEQUENCE [LARGE SCALE GENOMIC DNA]</scope>
    <source>
        <strain evidence="2 3">R-49807</strain>
    </source>
</reference>
<proteinExistence type="predicted"/>
<evidence type="ECO:0000259" key="1">
    <source>
        <dbReference type="PROSITE" id="PS51202"/>
    </source>
</evidence>
<dbReference type="PANTHER" id="PTHR43833:SF9">
    <property type="entry name" value="POTASSIUM CHANNEL PROTEIN YUGO-RELATED"/>
    <property type="match status" value="1"/>
</dbReference>
<sequence length="237" mass="26729">MKQIAVFGYNRLSFEAISRLDKEFYRIVVIDHDPAKAALARENGFETANIDFRSDDDLRLAGIGGHIDTLFCFFDTDSENVFLTLSARALDPNLNIVAIVDSPESAEKLIAAGANKIIDPYEICGRKIHDMLRRPDIAELFDHTVFGRHDLHLAEVAIPENSFLENMHASQLELGSQYGLLLIGIVNKRIGDRLHFVGEDIDRRLNVGDILVILGPSREIRAFKQDVENEYCHLEPK</sequence>
<dbReference type="PROSITE" id="PS51202">
    <property type="entry name" value="RCK_C"/>
    <property type="match status" value="1"/>
</dbReference>
<dbReference type="Gene3D" id="3.30.70.1450">
    <property type="entry name" value="Regulator of K+ conductance, C-terminal domain"/>
    <property type="match status" value="1"/>
</dbReference>
<comment type="caution">
    <text evidence="2">The sequence shown here is derived from an EMBL/GenBank/DDBJ whole genome shotgun (WGS) entry which is preliminary data.</text>
</comment>
<name>A0AA91I3V3_9GAMM</name>
<dbReference type="SUPFAM" id="SSF51735">
    <property type="entry name" value="NAD(P)-binding Rossmann-fold domains"/>
    <property type="match status" value="1"/>
</dbReference>
<gene>
    <name evidence="2" type="ORF">A1356_18505</name>
</gene>
<keyword evidence="3" id="KW-1185">Reference proteome</keyword>
<feature type="domain" description="RCK C-terminal" evidence="1">
    <location>
        <begin position="141"/>
        <end position="229"/>
    </location>
</feature>
<dbReference type="Pfam" id="PF02080">
    <property type="entry name" value="TrkA_C"/>
    <property type="match status" value="1"/>
</dbReference>
<dbReference type="GO" id="GO:0008324">
    <property type="term" value="F:monoatomic cation transmembrane transporter activity"/>
    <property type="evidence" value="ECO:0007669"/>
    <property type="project" value="InterPro"/>
</dbReference>